<organism evidence="1 2">
    <name type="scientific">Delftia acidovorans</name>
    <name type="common">Pseudomonas acidovorans</name>
    <name type="synonym">Comamonas acidovorans</name>
    <dbReference type="NCBI Taxonomy" id="80866"/>
    <lineage>
        <taxon>Bacteria</taxon>
        <taxon>Pseudomonadati</taxon>
        <taxon>Pseudomonadota</taxon>
        <taxon>Betaproteobacteria</taxon>
        <taxon>Burkholderiales</taxon>
        <taxon>Comamonadaceae</taxon>
        <taxon>Delftia</taxon>
    </lineage>
</organism>
<sequence length="165" mass="18713">MRVLFLDIDGVLNSTRTSVAHGGYPMELTHTEAFDWVAIKLLQRLCDSSGIQVVLSSAWRLTHDYKDVAKAFDLPIIDRTPSLAGPRGAEIQHWLDNHIEVTNYAILDDDPDMLDSQAPHFVKTSGHEGMTWADFSRLCQIFGESPFSGEVRQRNWRETKLAWEA</sequence>
<name>A0AAJ2R326_DELAC</name>
<dbReference type="Proteomes" id="UP001287445">
    <property type="component" value="Unassembled WGS sequence"/>
</dbReference>
<accession>A0AAJ2R326</accession>
<comment type="caution">
    <text evidence="1">The sequence shown here is derived from an EMBL/GenBank/DDBJ whole genome shotgun (WGS) entry which is preliminary data.</text>
</comment>
<evidence type="ECO:0000313" key="1">
    <source>
        <dbReference type="EMBL" id="MDX4957244.1"/>
    </source>
</evidence>
<gene>
    <name evidence="1" type="ORF">SGN30_27825</name>
</gene>
<reference evidence="1" key="1">
    <citation type="submission" date="2023-11" db="EMBL/GenBank/DDBJ databases">
        <title>Identification and selenium tolerance of Delftia acidovorans R3-25.</title>
        <authorList>
            <person name="Zhang S."/>
            <person name="Liu Y."/>
            <person name="Guo Y."/>
        </authorList>
    </citation>
    <scope>NUCLEOTIDE SEQUENCE</scope>
    <source>
        <strain evidence="1">R3-25</strain>
    </source>
</reference>
<dbReference type="AlphaFoldDB" id="A0AAJ2R326"/>
<dbReference type="RefSeq" id="WP_319076710.1">
    <property type="nucleotide sequence ID" value="NZ_JAWWMZ010000016.1"/>
</dbReference>
<protein>
    <submittedName>
        <fullName evidence="1">HAD domain-containing protein</fullName>
    </submittedName>
</protein>
<proteinExistence type="predicted"/>
<dbReference type="EMBL" id="JAWWMZ010000016">
    <property type="protein sequence ID" value="MDX4957244.1"/>
    <property type="molecule type" value="Genomic_DNA"/>
</dbReference>
<dbReference type="Pfam" id="PF18143">
    <property type="entry name" value="HAD_SAK_2"/>
    <property type="match status" value="1"/>
</dbReference>
<evidence type="ECO:0000313" key="2">
    <source>
        <dbReference type="Proteomes" id="UP001287445"/>
    </source>
</evidence>